<organism evidence="7 8">
    <name type="scientific">Wickerhamomyces mucosus</name>
    <dbReference type="NCBI Taxonomy" id="1378264"/>
    <lineage>
        <taxon>Eukaryota</taxon>
        <taxon>Fungi</taxon>
        <taxon>Dikarya</taxon>
        <taxon>Ascomycota</taxon>
        <taxon>Saccharomycotina</taxon>
        <taxon>Saccharomycetes</taxon>
        <taxon>Phaffomycetales</taxon>
        <taxon>Wickerhamomycetaceae</taxon>
        <taxon>Wickerhamomyces</taxon>
    </lineage>
</organism>
<keyword evidence="2" id="KW-0378">Hydrolase</keyword>
<accession>A0A9P8THZ1</accession>
<evidence type="ECO:0000256" key="1">
    <source>
        <dbReference type="ARBA" id="ARBA00008129"/>
    </source>
</evidence>
<dbReference type="InterPro" id="IPR036526">
    <property type="entry name" value="C-N_Hydrolase_sf"/>
</dbReference>
<dbReference type="SUPFAM" id="SSF56317">
    <property type="entry name" value="Carbon-nitrogen hydrolase"/>
    <property type="match status" value="1"/>
</dbReference>
<gene>
    <name evidence="7" type="ORF">WICMUC_000450</name>
</gene>
<dbReference type="PANTHER" id="PTHR46044:SF14">
    <property type="entry name" value="ARYLACETONITRILASE"/>
    <property type="match status" value="1"/>
</dbReference>
<dbReference type="Pfam" id="PF00795">
    <property type="entry name" value="CN_hydrolase"/>
    <property type="match status" value="1"/>
</dbReference>
<dbReference type="PANTHER" id="PTHR46044">
    <property type="entry name" value="NITRILASE"/>
    <property type="match status" value="1"/>
</dbReference>
<proteinExistence type="inferred from homology"/>
<name>A0A9P8THZ1_9ASCO</name>
<protein>
    <recommendedName>
        <fullName evidence="4">nitrilase</fullName>
        <ecNumber evidence="4">3.5.5.1</ecNumber>
    </recommendedName>
</protein>
<reference evidence="7" key="1">
    <citation type="journal article" date="2021" name="Open Biol.">
        <title>Shared evolutionary footprints suggest mitochondrial oxidative damage underlies multiple complex I losses in fungi.</title>
        <authorList>
            <person name="Schikora-Tamarit M.A."/>
            <person name="Marcet-Houben M."/>
            <person name="Nosek J."/>
            <person name="Gabaldon T."/>
        </authorList>
    </citation>
    <scope>NUCLEOTIDE SEQUENCE</scope>
    <source>
        <strain evidence="7">CBS6341</strain>
    </source>
</reference>
<evidence type="ECO:0000256" key="4">
    <source>
        <dbReference type="ARBA" id="ARBA00039045"/>
    </source>
</evidence>
<reference evidence="7" key="2">
    <citation type="submission" date="2021-01" db="EMBL/GenBank/DDBJ databases">
        <authorList>
            <person name="Schikora-Tamarit M.A."/>
        </authorList>
    </citation>
    <scope>NUCLEOTIDE SEQUENCE</scope>
    <source>
        <strain evidence="7">CBS6341</strain>
    </source>
</reference>
<evidence type="ECO:0000313" key="8">
    <source>
        <dbReference type="Proteomes" id="UP000769528"/>
    </source>
</evidence>
<evidence type="ECO:0000256" key="2">
    <source>
        <dbReference type="ARBA" id="ARBA00022801"/>
    </source>
</evidence>
<dbReference type="EC" id="3.5.5.1" evidence="4"/>
<evidence type="ECO:0000259" key="6">
    <source>
        <dbReference type="PROSITE" id="PS50263"/>
    </source>
</evidence>
<comment type="caution">
    <text evidence="7">The sequence shown here is derived from an EMBL/GenBank/DDBJ whole genome shotgun (WGS) entry which is preliminary data.</text>
</comment>
<keyword evidence="8" id="KW-1185">Reference proteome</keyword>
<feature type="domain" description="CN hydrolase" evidence="6">
    <location>
        <begin position="40"/>
        <end position="315"/>
    </location>
</feature>
<dbReference type="EMBL" id="JAEUBF010000148">
    <property type="protein sequence ID" value="KAH3680268.1"/>
    <property type="molecule type" value="Genomic_DNA"/>
</dbReference>
<comment type="similarity">
    <text evidence="1">Belongs to the carbon-nitrogen hydrolase superfamily. Nitrilase family.</text>
</comment>
<dbReference type="InterPro" id="IPR003010">
    <property type="entry name" value="C-N_Hydrolase"/>
</dbReference>
<evidence type="ECO:0000313" key="7">
    <source>
        <dbReference type="EMBL" id="KAH3680268.1"/>
    </source>
</evidence>
<dbReference type="AlphaFoldDB" id="A0A9P8THZ1"/>
<dbReference type="InterPro" id="IPR044149">
    <property type="entry name" value="Nitrilases_CHs"/>
</dbReference>
<dbReference type="Proteomes" id="UP000769528">
    <property type="component" value="Unassembled WGS sequence"/>
</dbReference>
<feature type="chain" id="PRO_5040132303" description="nitrilase" evidence="5">
    <location>
        <begin position="23"/>
        <end position="363"/>
    </location>
</feature>
<dbReference type="Gene3D" id="3.60.110.10">
    <property type="entry name" value="Carbon-nitrogen hydrolase"/>
    <property type="match status" value="1"/>
</dbReference>
<evidence type="ECO:0000256" key="3">
    <source>
        <dbReference type="ARBA" id="ARBA00036406"/>
    </source>
</evidence>
<feature type="signal peptide" evidence="5">
    <location>
        <begin position="1"/>
        <end position="22"/>
    </location>
</feature>
<dbReference type="OrthoDB" id="10250282at2759"/>
<dbReference type="PROSITE" id="PS50263">
    <property type="entry name" value="CN_HYDROLASE"/>
    <property type="match status" value="1"/>
</dbReference>
<dbReference type="GO" id="GO:0000257">
    <property type="term" value="F:nitrilase activity"/>
    <property type="evidence" value="ECO:0007669"/>
    <property type="project" value="UniProtKB-EC"/>
</dbReference>
<sequence>MIFQKITTLVFASIFSANTLLAFPLQVNSTSEYYVDSENFTVAAVRAAPANWPEPFLNKNWTGVQFDLNKTVEYGVELIQEASTNGANLIVFPECWFPGYPKGYDLNDWMSTHLLNYVDNSLQVGSDNWNLLVQSAVDNKIYLSFGFSERTENLIFMAQALIDPLGNVLVHRRKVRPSGTERDIWSDGGLGGFEVKETPFGRWGLLECWEHFHPAMFLPVWAQSEDIHIGSWPYLPSINASDALWWESADVQIAAARFYAANTNSYVVQAAVGTSNIFDSQANIIASIDASVSLSDHPLLYATGINTTSFADVQYNLASESAWGVVESLNQSWPSSVPKIVSPYFNVKENTIESFEETYPDSF</sequence>
<evidence type="ECO:0000256" key="5">
    <source>
        <dbReference type="SAM" id="SignalP"/>
    </source>
</evidence>
<comment type="catalytic activity">
    <reaction evidence="3">
        <text>a nitrile + 2 H2O = a carboxylate + NH4(+)</text>
        <dbReference type="Rhea" id="RHEA:21724"/>
        <dbReference type="ChEBI" id="CHEBI:15377"/>
        <dbReference type="ChEBI" id="CHEBI:18379"/>
        <dbReference type="ChEBI" id="CHEBI:28938"/>
        <dbReference type="ChEBI" id="CHEBI:29067"/>
        <dbReference type="EC" id="3.5.5.1"/>
    </reaction>
</comment>
<keyword evidence="5" id="KW-0732">Signal</keyword>